<dbReference type="EMBL" id="AAGLQK010000068">
    <property type="protein sequence ID" value="EBP4061021.1"/>
    <property type="molecule type" value="Genomic_DNA"/>
</dbReference>
<organism evidence="1">
    <name type="scientific">Salmonella enterica I</name>
    <dbReference type="NCBI Taxonomy" id="59201"/>
    <lineage>
        <taxon>Bacteria</taxon>
        <taxon>Pseudomonadati</taxon>
        <taxon>Pseudomonadota</taxon>
        <taxon>Gammaproteobacteria</taxon>
        <taxon>Enterobacterales</taxon>
        <taxon>Enterobacteriaceae</taxon>
        <taxon>Salmonella</taxon>
    </lineage>
</organism>
<sequence>MIDCAIQLDSYVNVHNVARMVDLASAPFVRSSNAGKALSGTEAMRIIAEATADIRWYEAFFDGMVEVLPPSDEELTALPEAESRRLYKRYSDVAEFLTIHLRQLRIMVTMAECMPAWKPHASVLRTYSKQLFRAFAAIRNVYEDTAKALRQEFEHKPVDTVFGSDDTSLQEAISISHNTLGLRY</sequence>
<gene>
    <name evidence="1" type="ORF">Z599_25515</name>
</gene>
<dbReference type="AlphaFoldDB" id="A0A5U3G627"/>
<protein>
    <submittedName>
        <fullName evidence="1">Uncharacterized protein</fullName>
    </submittedName>
</protein>
<proteinExistence type="predicted"/>
<reference evidence="1" key="1">
    <citation type="submission" date="2018-07" db="EMBL/GenBank/DDBJ databases">
        <authorList>
            <consortium name="GenomeTrakr network: Whole genome sequencing for foodborne pathogen traceback"/>
        </authorList>
    </citation>
    <scope>NUCLEOTIDE SEQUENCE</scope>
    <source>
        <strain evidence="1">MDH-2013-00175</strain>
    </source>
</reference>
<accession>A0A5U3G627</accession>
<comment type="caution">
    <text evidence="1">The sequence shown here is derived from an EMBL/GenBank/DDBJ whole genome shotgun (WGS) entry which is preliminary data.</text>
</comment>
<evidence type="ECO:0000313" key="1">
    <source>
        <dbReference type="EMBL" id="EBP4061021.1"/>
    </source>
</evidence>
<name>A0A5U3G627_SALET</name>